<name>A0A916K3W2_9BACL</name>
<evidence type="ECO:0000313" key="3">
    <source>
        <dbReference type="Proteomes" id="UP000693672"/>
    </source>
</evidence>
<feature type="chain" id="PRO_5038864335" description="Extracellular solute-binding protein" evidence="1">
    <location>
        <begin position="19"/>
        <end position="445"/>
    </location>
</feature>
<feature type="signal peptide" evidence="1">
    <location>
        <begin position="1"/>
        <end position="18"/>
    </location>
</feature>
<comment type="caution">
    <text evidence="2">The sequence shown here is derived from an EMBL/GenBank/DDBJ whole genome shotgun (WGS) entry which is preliminary data.</text>
</comment>
<dbReference type="RefSeq" id="WP_218093897.1">
    <property type="nucleotide sequence ID" value="NZ_CAJVAS010000021.1"/>
</dbReference>
<dbReference type="Pfam" id="PF01547">
    <property type="entry name" value="SBP_bac_1"/>
    <property type="match status" value="1"/>
</dbReference>
<proteinExistence type="predicted"/>
<protein>
    <recommendedName>
        <fullName evidence="4">Extracellular solute-binding protein</fullName>
    </recommendedName>
</protein>
<accession>A0A916K3W2</accession>
<keyword evidence="3" id="KW-1185">Reference proteome</keyword>
<dbReference type="EMBL" id="CAJVAS010000021">
    <property type="protein sequence ID" value="CAG7640771.1"/>
    <property type="molecule type" value="Genomic_DNA"/>
</dbReference>
<keyword evidence="1" id="KW-0732">Signal</keyword>
<reference evidence="2" key="1">
    <citation type="submission" date="2021-06" db="EMBL/GenBank/DDBJ databases">
        <authorList>
            <person name="Criscuolo A."/>
        </authorList>
    </citation>
    <scope>NUCLEOTIDE SEQUENCE</scope>
    <source>
        <strain evidence="2">CIP111600</strain>
    </source>
</reference>
<evidence type="ECO:0000256" key="1">
    <source>
        <dbReference type="SAM" id="SignalP"/>
    </source>
</evidence>
<gene>
    <name evidence="2" type="ORF">PAESOLCIP111_04170</name>
</gene>
<dbReference type="PANTHER" id="PTHR43649:SF12">
    <property type="entry name" value="DIACETYLCHITOBIOSE BINDING PROTEIN DASA"/>
    <property type="match status" value="1"/>
</dbReference>
<organism evidence="2 3">
    <name type="scientific">Paenibacillus solanacearum</name>
    <dbReference type="NCBI Taxonomy" id="2048548"/>
    <lineage>
        <taxon>Bacteria</taxon>
        <taxon>Bacillati</taxon>
        <taxon>Bacillota</taxon>
        <taxon>Bacilli</taxon>
        <taxon>Bacillales</taxon>
        <taxon>Paenibacillaceae</taxon>
        <taxon>Paenibacillus</taxon>
    </lineage>
</organism>
<dbReference type="Proteomes" id="UP000693672">
    <property type="component" value="Unassembled WGS sequence"/>
</dbReference>
<dbReference type="PANTHER" id="PTHR43649">
    <property type="entry name" value="ARABINOSE-BINDING PROTEIN-RELATED"/>
    <property type="match status" value="1"/>
</dbReference>
<dbReference type="PROSITE" id="PS51257">
    <property type="entry name" value="PROKAR_LIPOPROTEIN"/>
    <property type="match status" value="1"/>
</dbReference>
<evidence type="ECO:0000313" key="2">
    <source>
        <dbReference type="EMBL" id="CAG7640771.1"/>
    </source>
</evidence>
<dbReference type="InterPro" id="IPR006059">
    <property type="entry name" value="SBP"/>
</dbReference>
<sequence>MWSKSLQTVITLSIVLFAAGCGSGEPVSTGASKAPDSGGADAKTAVKENTDPVELTLFMNNLISDADLQRVLFEPLKKKYPYITVKPTFKGGKETIDNWVVSGNPPDLFNYYAGDMGVLVQLGLVEDITPLAKKHNIDLSRFQPAMLDSVRAVSGKGELYALPRYSNTVALYYNKDIFDKFGVSYPKDGMTWDQTIELAKKLTRADGGKNYYGLSFDNLLRPGYSFSLDALDPKTNKAAVNSNDWRRVMQLNRDIFSIPGNLPNPVKLVNSGHTVFTANMDLAMLASVNNFRWIEPAAEKGLNWDMVQYPYFPDKPNIGGMVDVHAIGVAKTSKHKDAAMKVLELMTSDEVQLIAARSGAASPLSNPEMQKQFGADVAFLKGKNVQAFFKSKPAPTPQFSNYRTEAYSVFNPLYLDYVSGKMDLNTFIRTAEEAINKKIEEVAKK</sequence>
<evidence type="ECO:0008006" key="4">
    <source>
        <dbReference type="Google" id="ProtNLM"/>
    </source>
</evidence>
<dbReference type="InterPro" id="IPR050490">
    <property type="entry name" value="Bact_solute-bd_prot1"/>
</dbReference>
<dbReference type="AlphaFoldDB" id="A0A916K3W2"/>